<feature type="transmembrane region" description="Helical" evidence="7">
    <location>
        <begin position="127"/>
        <end position="146"/>
    </location>
</feature>
<dbReference type="Proteomes" id="UP000051845">
    <property type="component" value="Unassembled WGS sequence"/>
</dbReference>
<dbReference type="RefSeq" id="WP_056996978.1">
    <property type="nucleotide sequence ID" value="NZ_AYYR01000059.1"/>
</dbReference>
<dbReference type="Pfam" id="PF03547">
    <property type="entry name" value="Mem_trans"/>
    <property type="match status" value="2"/>
</dbReference>
<evidence type="ECO:0000256" key="5">
    <source>
        <dbReference type="ARBA" id="ARBA00022989"/>
    </source>
</evidence>
<evidence type="ECO:0000256" key="3">
    <source>
        <dbReference type="ARBA" id="ARBA00022475"/>
    </source>
</evidence>
<protein>
    <submittedName>
        <fullName evidence="8">Malonate efflux carrier</fullName>
    </submittedName>
</protein>
<feature type="transmembrane region" description="Helical" evidence="7">
    <location>
        <begin position="6"/>
        <end position="23"/>
    </location>
</feature>
<feature type="transmembrane region" description="Helical" evidence="7">
    <location>
        <begin position="230"/>
        <end position="247"/>
    </location>
</feature>
<feature type="transmembrane region" description="Helical" evidence="7">
    <location>
        <begin position="199"/>
        <end position="218"/>
    </location>
</feature>
<keyword evidence="3" id="KW-1003">Cell membrane</keyword>
<keyword evidence="4 7" id="KW-0812">Transmembrane</keyword>
<proteinExistence type="predicted"/>
<keyword evidence="6 7" id="KW-0472">Membrane</keyword>
<dbReference type="GO" id="GO:0055085">
    <property type="term" value="P:transmembrane transport"/>
    <property type="evidence" value="ECO:0007669"/>
    <property type="project" value="InterPro"/>
</dbReference>
<reference evidence="8 9" key="1">
    <citation type="journal article" date="2015" name="Genome Announc.">
        <title>Expanding the biotechnology potential of lactobacilli through comparative genomics of 213 strains and associated genera.</title>
        <authorList>
            <person name="Sun Z."/>
            <person name="Harris H.M."/>
            <person name="McCann A."/>
            <person name="Guo C."/>
            <person name="Argimon S."/>
            <person name="Zhang W."/>
            <person name="Yang X."/>
            <person name="Jeffery I.B."/>
            <person name="Cooney J.C."/>
            <person name="Kagawa T.F."/>
            <person name="Liu W."/>
            <person name="Song Y."/>
            <person name="Salvetti E."/>
            <person name="Wrobel A."/>
            <person name="Rasinkangas P."/>
            <person name="Parkhill J."/>
            <person name="Rea M.C."/>
            <person name="O'Sullivan O."/>
            <person name="Ritari J."/>
            <person name="Douillard F.P."/>
            <person name="Paul Ross R."/>
            <person name="Yang R."/>
            <person name="Briner A.E."/>
            <person name="Felis G.E."/>
            <person name="de Vos W.M."/>
            <person name="Barrangou R."/>
            <person name="Klaenhammer T.R."/>
            <person name="Caufield P.W."/>
            <person name="Cui Y."/>
            <person name="Zhang H."/>
            <person name="O'Toole P.W."/>
        </authorList>
    </citation>
    <scope>NUCLEOTIDE SEQUENCE [LARGE SCALE GENOMIC DNA]</scope>
    <source>
        <strain evidence="8 9">DSM 20515</strain>
    </source>
</reference>
<keyword evidence="2" id="KW-0813">Transport</keyword>
<dbReference type="PANTHER" id="PTHR36838:SF1">
    <property type="entry name" value="SLR1864 PROTEIN"/>
    <property type="match status" value="1"/>
</dbReference>
<evidence type="ECO:0000256" key="6">
    <source>
        <dbReference type="ARBA" id="ARBA00023136"/>
    </source>
</evidence>
<dbReference type="STRING" id="33960.TY91_09445"/>
<dbReference type="InterPro" id="IPR004776">
    <property type="entry name" value="Mem_transp_PIN-like"/>
</dbReference>
<feature type="transmembrane region" description="Helical" evidence="7">
    <location>
        <begin position="167"/>
        <end position="184"/>
    </location>
</feature>
<keyword evidence="5 7" id="KW-1133">Transmembrane helix</keyword>
<name>A0A0R2BFA8_SECCO</name>
<feature type="transmembrane region" description="Helical" evidence="7">
    <location>
        <begin position="35"/>
        <end position="55"/>
    </location>
</feature>
<dbReference type="PANTHER" id="PTHR36838">
    <property type="entry name" value="AUXIN EFFLUX CARRIER FAMILY PROTEIN"/>
    <property type="match status" value="1"/>
</dbReference>
<feature type="transmembrane region" description="Helical" evidence="7">
    <location>
        <begin position="253"/>
        <end position="273"/>
    </location>
</feature>
<comment type="caution">
    <text evidence="8">The sequence shown here is derived from an EMBL/GenBank/DDBJ whole genome shotgun (WGS) entry which is preliminary data.</text>
</comment>
<evidence type="ECO:0000256" key="1">
    <source>
        <dbReference type="ARBA" id="ARBA00004141"/>
    </source>
</evidence>
<organism evidence="8 9">
    <name type="scientific">Secundilactobacillus collinoides DSM 20515 = JCM 1123</name>
    <dbReference type="NCBI Taxonomy" id="1423733"/>
    <lineage>
        <taxon>Bacteria</taxon>
        <taxon>Bacillati</taxon>
        <taxon>Bacillota</taxon>
        <taxon>Bacilli</taxon>
        <taxon>Lactobacillales</taxon>
        <taxon>Lactobacillaceae</taxon>
        <taxon>Secundilactobacillus</taxon>
    </lineage>
</organism>
<gene>
    <name evidence="8" type="ORF">FC82_GL002628</name>
</gene>
<comment type="subcellular location">
    <subcellularLocation>
        <location evidence="1">Membrane</location>
        <topology evidence="1">Multi-pass membrane protein</topology>
    </subcellularLocation>
</comment>
<evidence type="ECO:0000256" key="2">
    <source>
        <dbReference type="ARBA" id="ARBA00022448"/>
    </source>
</evidence>
<evidence type="ECO:0000256" key="7">
    <source>
        <dbReference type="SAM" id="Phobius"/>
    </source>
</evidence>
<evidence type="ECO:0000313" key="8">
    <source>
        <dbReference type="EMBL" id="KRM75097.1"/>
    </source>
</evidence>
<evidence type="ECO:0000256" key="4">
    <source>
        <dbReference type="ARBA" id="ARBA00022692"/>
    </source>
</evidence>
<dbReference type="PATRIC" id="fig|1423733.4.peg.2746"/>
<dbReference type="EMBL" id="AYYR01000059">
    <property type="protein sequence ID" value="KRM75097.1"/>
    <property type="molecule type" value="Genomic_DNA"/>
</dbReference>
<dbReference type="GO" id="GO:0016020">
    <property type="term" value="C:membrane"/>
    <property type="evidence" value="ECO:0007669"/>
    <property type="project" value="UniProtKB-SubCell"/>
</dbReference>
<evidence type="ECO:0000313" key="9">
    <source>
        <dbReference type="Proteomes" id="UP000051845"/>
    </source>
</evidence>
<sequence length="303" mass="32697">MLKTLIFALLPIIVTIALGYFAAARDYFDDHDSQMFVRLVMNFMLPLSVFSGIWSTPRKIIIKDIPLAAWLLVSMVGCYIIFLIINRYLFHTSLHISTLRAMSVADPSVPFIGSAILPLIFGASQSAITIGVCTLIINILILPTVFATLSSDASLGSRLLGTLKKPLVAAALLGLILALVGWQMPEDLSGSFELLGKGAGGLAIFATGIVLFTRKILVNRAIVATVFSKNILFPIVIWGIMLAFGATSELQRLVVLTLAIPTATMPTTLAIQFNVNESELASTQFWSTVCSFITLAAFLVALS</sequence>
<dbReference type="AlphaFoldDB" id="A0A0R2BFA8"/>
<accession>A0A0R2BFA8</accession>
<feature type="transmembrane region" description="Helical" evidence="7">
    <location>
        <begin position="67"/>
        <end position="89"/>
    </location>
</feature>
<feature type="transmembrane region" description="Helical" evidence="7">
    <location>
        <begin position="285"/>
        <end position="302"/>
    </location>
</feature>